<dbReference type="Proteomes" id="UP001595926">
    <property type="component" value="Unassembled WGS sequence"/>
</dbReference>
<dbReference type="InterPro" id="IPR011910">
    <property type="entry name" value="RfaF"/>
</dbReference>
<dbReference type="RefSeq" id="WP_119331068.1">
    <property type="nucleotide sequence ID" value="NZ_JBHSJH010000003.1"/>
</dbReference>
<dbReference type="CDD" id="cd03789">
    <property type="entry name" value="GT9_LPS_heptosyltransferase"/>
    <property type="match status" value="1"/>
</dbReference>
<dbReference type="InterPro" id="IPR051199">
    <property type="entry name" value="LPS_LOS_Heptosyltrfase"/>
</dbReference>
<evidence type="ECO:0000256" key="4">
    <source>
        <dbReference type="ARBA" id="ARBA00044042"/>
    </source>
</evidence>
<gene>
    <name evidence="6" type="primary">waaF</name>
    <name evidence="6" type="ORF">ACFPDQ_07690</name>
</gene>
<dbReference type="PANTHER" id="PTHR30160">
    <property type="entry name" value="TETRAACYLDISACCHARIDE 4'-KINASE-RELATED"/>
    <property type="match status" value="1"/>
</dbReference>
<keyword evidence="2" id="KW-0808">Transferase</keyword>
<dbReference type="NCBIfam" id="TIGR02195">
    <property type="entry name" value="heptsyl_trn_II"/>
    <property type="match status" value="1"/>
</dbReference>
<proteinExistence type="inferred from homology"/>
<comment type="similarity">
    <text evidence="3">Belongs to the glycosyltransferase 9 family.</text>
</comment>
<dbReference type="InterPro" id="IPR002201">
    <property type="entry name" value="Glyco_trans_9"/>
</dbReference>
<dbReference type="PANTHER" id="PTHR30160:SF7">
    <property type="entry name" value="ADP-HEPTOSE--LPS HEPTOSYLTRANSFERASE 2"/>
    <property type="match status" value="1"/>
</dbReference>
<evidence type="ECO:0000256" key="2">
    <source>
        <dbReference type="ARBA" id="ARBA00022679"/>
    </source>
</evidence>
<dbReference type="EMBL" id="JBHSJH010000003">
    <property type="protein sequence ID" value="MFC4892932.1"/>
    <property type="molecule type" value="Genomic_DNA"/>
</dbReference>
<evidence type="ECO:0000256" key="1">
    <source>
        <dbReference type="ARBA" id="ARBA00022676"/>
    </source>
</evidence>
<dbReference type="SUPFAM" id="SSF53756">
    <property type="entry name" value="UDP-Glycosyltransferase/glycogen phosphorylase"/>
    <property type="match status" value="1"/>
</dbReference>
<dbReference type="Gene3D" id="3.40.50.2000">
    <property type="entry name" value="Glycogen Phosphorylase B"/>
    <property type="match status" value="2"/>
</dbReference>
<name>A0ABV9TCT9_9GAMM</name>
<dbReference type="EC" id="2.4.99.24" evidence="4"/>
<keyword evidence="7" id="KW-1185">Reference proteome</keyword>
<protein>
    <recommendedName>
        <fullName evidence="4">lipopolysaccharide heptosyltransferase II</fullName>
        <ecNumber evidence="4">2.4.99.24</ecNumber>
    </recommendedName>
</protein>
<sequence>MSKYKNFLVIAPNWIGDMVGAQSLLISLKKNDPDCIIDIAGPKPCLELTKFMPEVNDTFVLDLKHGQVSFKTRLKEAKEIKKRGYDQCIILPNSLKSALIPFLARIKKRTGWLGEQRYILLNDHRKLDKKAFPLMVDRYNALGFSKKEKNLKAPLPNLLVPQSEIDQVEEKFKIDISRPIISLCPGAAYGPSKQWPAKYFAETAKNLIAEGYLVFILGSPGDIEISKEIQNQVNDNNLLNFTGDTSISEVIALLMLSKHVLSNDSGLSNISCALKLETTILYGSSAGAIVAPPISDNATRLYIPNLECHPCKDRVCHLGHFKCMMDLTPDMVLKTIYQKIQN</sequence>
<reference evidence="7" key="1">
    <citation type="journal article" date="2019" name="Int. J. Syst. Evol. Microbiol.">
        <title>The Global Catalogue of Microorganisms (GCM) 10K type strain sequencing project: providing services to taxonomists for standard genome sequencing and annotation.</title>
        <authorList>
            <consortium name="The Broad Institute Genomics Platform"/>
            <consortium name="The Broad Institute Genome Sequencing Center for Infectious Disease"/>
            <person name="Wu L."/>
            <person name="Ma J."/>
        </authorList>
    </citation>
    <scope>NUCLEOTIDE SEQUENCE [LARGE SCALE GENOMIC DNA]</scope>
    <source>
        <strain evidence="7">CGMCC 1.13718</strain>
    </source>
</reference>
<evidence type="ECO:0000313" key="7">
    <source>
        <dbReference type="Proteomes" id="UP001595926"/>
    </source>
</evidence>
<comment type="catalytic activity">
    <reaction evidence="5">
        <text>an L-alpha-D-Hep-(1-&gt;5)-[alpha-Kdo-(2-&gt;4)]-alpha-Kdo-(2-&gt;6)-lipid A + ADP-L-glycero-beta-D-manno-heptose = an L-alpha-D-Hep-(1-&gt;3)-L-alpha-D-Hep-(1-&gt;5)-[alpha-Kdo-(2-&gt;4)]-alpha-Kdo-(2-&gt;6)-lipid A + ADP + H(+)</text>
        <dbReference type="Rhea" id="RHEA:74071"/>
        <dbReference type="ChEBI" id="CHEBI:15378"/>
        <dbReference type="ChEBI" id="CHEBI:61506"/>
        <dbReference type="ChEBI" id="CHEBI:193068"/>
        <dbReference type="ChEBI" id="CHEBI:193069"/>
        <dbReference type="ChEBI" id="CHEBI:456216"/>
        <dbReference type="EC" id="2.4.99.24"/>
    </reaction>
</comment>
<accession>A0ABV9TCT9</accession>
<keyword evidence="1" id="KW-0328">Glycosyltransferase</keyword>
<organism evidence="6 7">
    <name type="scientific">Pseudofrancisella aestuarii</name>
    <dbReference type="NCBI Taxonomy" id="2670347"/>
    <lineage>
        <taxon>Bacteria</taxon>
        <taxon>Pseudomonadati</taxon>
        <taxon>Pseudomonadota</taxon>
        <taxon>Gammaproteobacteria</taxon>
        <taxon>Thiotrichales</taxon>
        <taxon>Francisellaceae</taxon>
        <taxon>Pseudofrancisella</taxon>
    </lineage>
</organism>
<comment type="caution">
    <text evidence="6">The sequence shown here is derived from an EMBL/GenBank/DDBJ whole genome shotgun (WGS) entry which is preliminary data.</text>
</comment>
<evidence type="ECO:0000256" key="5">
    <source>
        <dbReference type="ARBA" id="ARBA00047503"/>
    </source>
</evidence>
<evidence type="ECO:0000256" key="3">
    <source>
        <dbReference type="ARBA" id="ARBA00043995"/>
    </source>
</evidence>
<evidence type="ECO:0000313" key="6">
    <source>
        <dbReference type="EMBL" id="MFC4892932.1"/>
    </source>
</evidence>
<dbReference type="Pfam" id="PF01075">
    <property type="entry name" value="Glyco_transf_9"/>
    <property type="match status" value="1"/>
</dbReference>